<organism evidence="3 4">
    <name type="scientific">Heterodera trifolii</name>
    <dbReference type="NCBI Taxonomy" id="157864"/>
    <lineage>
        <taxon>Eukaryota</taxon>
        <taxon>Metazoa</taxon>
        <taxon>Ecdysozoa</taxon>
        <taxon>Nematoda</taxon>
        <taxon>Chromadorea</taxon>
        <taxon>Rhabditida</taxon>
        <taxon>Tylenchina</taxon>
        <taxon>Tylenchomorpha</taxon>
        <taxon>Tylenchoidea</taxon>
        <taxon>Heteroderidae</taxon>
        <taxon>Heteroderinae</taxon>
        <taxon>Heterodera</taxon>
    </lineage>
</organism>
<comment type="caution">
    <text evidence="3">The sequence shown here is derived from an EMBL/GenBank/DDBJ whole genome shotgun (WGS) entry which is preliminary data.</text>
</comment>
<name>A0ABD2KTU1_9BILA</name>
<feature type="region of interest" description="Disordered" evidence="1">
    <location>
        <begin position="26"/>
        <end position="123"/>
    </location>
</feature>
<dbReference type="Proteomes" id="UP001620626">
    <property type="component" value="Unassembled WGS sequence"/>
</dbReference>
<keyword evidence="2" id="KW-0732">Signal</keyword>
<evidence type="ECO:0000313" key="3">
    <source>
        <dbReference type="EMBL" id="KAL3106234.1"/>
    </source>
</evidence>
<evidence type="ECO:0000313" key="4">
    <source>
        <dbReference type="Proteomes" id="UP001620626"/>
    </source>
</evidence>
<evidence type="ECO:0000256" key="1">
    <source>
        <dbReference type="SAM" id="MobiDB-lite"/>
    </source>
</evidence>
<accession>A0ABD2KTU1</accession>
<proteinExistence type="predicted"/>
<feature type="chain" id="PRO_5044773811" description="Secreted protein" evidence="2">
    <location>
        <begin position="26"/>
        <end position="123"/>
    </location>
</feature>
<keyword evidence="4" id="KW-1185">Reference proteome</keyword>
<protein>
    <recommendedName>
        <fullName evidence="5">Secreted protein</fullName>
    </recommendedName>
</protein>
<dbReference type="EMBL" id="JBICBT010000658">
    <property type="protein sequence ID" value="KAL3106234.1"/>
    <property type="molecule type" value="Genomic_DNA"/>
</dbReference>
<sequence>MRSNFAFFVIFGTIFLLFLLNETLAGGTSSKHKSRKSERSQTKRQTNRQKNHGQQPWQIGKGVLQGSRDAIVKASKEAYQGPNFGSQSSQWQTQHDMHDHKDNGSTRRAKGRRGGTSKNCTIQ</sequence>
<reference evidence="3 4" key="1">
    <citation type="submission" date="2024-10" db="EMBL/GenBank/DDBJ databases">
        <authorList>
            <person name="Kim D."/>
        </authorList>
    </citation>
    <scope>NUCLEOTIDE SEQUENCE [LARGE SCALE GENOMIC DNA]</scope>
    <source>
        <strain evidence="3">BH-2024</strain>
    </source>
</reference>
<feature type="compositionally biased region" description="Basic and acidic residues" evidence="1">
    <location>
        <begin position="95"/>
        <end position="105"/>
    </location>
</feature>
<feature type="signal peptide" evidence="2">
    <location>
        <begin position="1"/>
        <end position="25"/>
    </location>
</feature>
<feature type="compositionally biased region" description="Polar residues" evidence="1">
    <location>
        <begin position="83"/>
        <end position="94"/>
    </location>
</feature>
<dbReference type="AlphaFoldDB" id="A0ABD2KTU1"/>
<evidence type="ECO:0008006" key="5">
    <source>
        <dbReference type="Google" id="ProtNLM"/>
    </source>
</evidence>
<gene>
    <name evidence="3" type="ORF">niasHT_013777</name>
</gene>
<evidence type="ECO:0000256" key="2">
    <source>
        <dbReference type="SAM" id="SignalP"/>
    </source>
</evidence>